<evidence type="ECO:0000313" key="1">
    <source>
        <dbReference type="EMBL" id="MDI3417781.1"/>
    </source>
</evidence>
<comment type="caution">
    <text evidence="1">The sequence shown here is derived from an EMBL/GenBank/DDBJ whole genome shotgun (WGS) entry which is preliminary data.</text>
</comment>
<dbReference type="EMBL" id="JASCIS010000003">
    <property type="protein sequence ID" value="MDI3417781.1"/>
    <property type="molecule type" value="Genomic_DNA"/>
</dbReference>
<dbReference type="Proteomes" id="UP001237105">
    <property type="component" value="Unassembled WGS sequence"/>
</dbReference>
<keyword evidence="2" id="KW-1185">Reference proteome</keyword>
<organism evidence="1 2">
    <name type="scientific">Streptomyces luteolus</name>
    <dbReference type="NCBI Taxonomy" id="3043615"/>
    <lineage>
        <taxon>Bacteria</taxon>
        <taxon>Bacillati</taxon>
        <taxon>Actinomycetota</taxon>
        <taxon>Actinomycetes</taxon>
        <taxon>Kitasatosporales</taxon>
        <taxon>Streptomycetaceae</taxon>
        <taxon>Streptomyces</taxon>
    </lineage>
</organism>
<accession>A0ABT6SQV7</accession>
<reference evidence="1 2" key="1">
    <citation type="submission" date="2023-05" db="EMBL/GenBank/DDBJ databases">
        <title>Draft genome sequence of Streptomyces sp. B-S-A12 isolated from a cave soil in Thailand.</title>
        <authorList>
            <person name="Chamroensaksri N."/>
            <person name="Muangham S."/>
        </authorList>
    </citation>
    <scope>NUCLEOTIDE SEQUENCE [LARGE SCALE GENOMIC DNA]</scope>
    <source>
        <strain evidence="1 2">B-S-A12</strain>
    </source>
</reference>
<dbReference type="RefSeq" id="WP_282533695.1">
    <property type="nucleotide sequence ID" value="NZ_JASCIS010000003.1"/>
</dbReference>
<evidence type="ECO:0000313" key="2">
    <source>
        <dbReference type="Proteomes" id="UP001237105"/>
    </source>
</evidence>
<sequence>MGRERERAHEIVADHLDRHRAQRLVRSEILLAVPAAALRVC</sequence>
<protein>
    <submittedName>
        <fullName evidence="1">Uncharacterized protein</fullName>
    </submittedName>
</protein>
<gene>
    <name evidence="1" type="ORF">QIT00_04250</name>
</gene>
<proteinExistence type="predicted"/>
<name>A0ABT6SQV7_9ACTN</name>